<dbReference type="AlphaFoldDB" id="A0A502GXK6"/>
<keyword evidence="1" id="KW-0547">Nucleotide-binding</keyword>
<gene>
    <name evidence="2" type="ORF">EAH73_10185</name>
</gene>
<comment type="caution">
    <text evidence="2">The sequence shown here is derived from an EMBL/GenBank/DDBJ whole genome shotgun (WGS) entry which is preliminary data.</text>
</comment>
<evidence type="ECO:0000313" key="3">
    <source>
        <dbReference type="Proteomes" id="UP000317646"/>
    </source>
</evidence>
<dbReference type="PANTHER" id="PTHR47545:SF1">
    <property type="entry name" value="MULTIFUNCTIONAL CCA PROTEIN"/>
    <property type="match status" value="1"/>
</dbReference>
<protein>
    <submittedName>
        <fullName evidence="2">CCA tRNA nucleotidyltransferase</fullName>
    </submittedName>
</protein>
<dbReference type="GO" id="GO:0046872">
    <property type="term" value="F:metal ion binding"/>
    <property type="evidence" value="ECO:0007669"/>
    <property type="project" value="UniProtKB-KW"/>
</dbReference>
<dbReference type="GO" id="GO:0016779">
    <property type="term" value="F:nucleotidyltransferase activity"/>
    <property type="evidence" value="ECO:0007669"/>
    <property type="project" value="UniProtKB-KW"/>
</dbReference>
<dbReference type="RefSeq" id="WP_140466381.1">
    <property type="nucleotide sequence ID" value="NZ_RCYZ01000003.1"/>
</dbReference>
<dbReference type="GO" id="GO:0003723">
    <property type="term" value="F:RNA binding"/>
    <property type="evidence" value="ECO:0007669"/>
    <property type="project" value="UniProtKB-KW"/>
</dbReference>
<dbReference type="InterPro" id="IPR043519">
    <property type="entry name" value="NT_sf"/>
</dbReference>
<organism evidence="2 3">
    <name type="scientific">Hymenobacter nivis</name>
    <dbReference type="NCBI Taxonomy" id="1850093"/>
    <lineage>
        <taxon>Bacteria</taxon>
        <taxon>Pseudomonadati</taxon>
        <taxon>Bacteroidota</taxon>
        <taxon>Cytophagia</taxon>
        <taxon>Cytophagales</taxon>
        <taxon>Hymenobacteraceae</taxon>
        <taxon>Hymenobacter</taxon>
    </lineage>
</organism>
<name>A0A502GXK6_9BACT</name>
<reference evidence="2 3" key="1">
    <citation type="journal article" date="2019" name="Environ. Microbiol.">
        <title>Species interactions and distinct microbial communities in high Arctic permafrost affected cryosols are associated with the CH4 and CO2 gas fluxes.</title>
        <authorList>
            <person name="Altshuler I."/>
            <person name="Hamel J."/>
            <person name="Turney S."/>
            <person name="Magnuson E."/>
            <person name="Levesque R."/>
            <person name="Greer C."/>
            <person name="Whyte L.G."/>
        </authorList>
    </citation>
    <scope>NUCLEOTIDE SEQUENCE [LARGE SCALE GENOMIC DNA]</scope>
    <source>
        <strain evidence="2 3">S9.2P</strain>
    </source>
</reference>
<dbReference type="Pfam" id="PF26128">
    <property type="entry name" value="Gad2"/>
    <property type="match status" value="1"/>
</dbReference>
<evidence type="ECO:0000256" key="1">
    <source>
        <dbReference type="ARBA" id="ARBA00022741"/>
    </source>
</evidence>
<dbReference type="Gene3D" id="3.30.460.10">
    <property type="entry name" value="Beta Polymerase, domain 2"/>
    <property type="match status" value="1"/>
</dbReference>
<dbReference type="Proteomes" id="UP000317646">
    <property type="component" value="Unassembled WGS sequence"/>
</dbReference>
<dbReference type="GO" id="GO:0008033">
    <property type="term" value="P:tRNA processing"/>
    <property type="evidence" value="ECO:0007669"/>
    <property type="project" value="UniProtKB-KW"/>
</dbReference>
<keyword evidence="2" id="KW-0808">Transferase</keyword>
<dbReference type="InterPro" id="IPR050124">
    <property type="entry name" value="tRNA_CCA-adding_enzyme"/>
</dbReference>
<dbReference type="OrthoDB" id="1492965at2"/>
<dbReference type="SUPFAM" id="SSF81301">
    <property type="entry name" value="Nucleotidyltransferase"/>
    <property type="match status" value="1"/>
</dbReference>
<evidence type="ECO:0000313" key="2">
    <source>
        <dbReference type="EMBL" id="TPG66741.1"/>
    </source>
</evidence>
<dbReference type="GO" id="GO:0005524">
    <property type="term" value="F:ATP binding"/>
    <property type="evidence" value="ECO:0007669"/>
    <property type="project" value="UniProtKB-KW"/>
</dbReference>
<proteinExistence type="predicted"/>
<keyword evidence="3" id="KW-1185">Reference proteome</keyword>
<sequence length="239" mass="28074">MVSNKIDFVYNDIQEGIKSAPGFIQLKQILHQIEDANFYIAGGAIRNLIEKSQEELNDVDVFIHTKDKYDELIKHLVTNLSKIGFLEFGQYGSPRWYPNKEERFYYDIVPFSKFNVGLGTPQTIEETLLQFDFTANAIAFDIFKPDIYNPVDGLNNIQNKVFKAVRFDFPDSIISEKIPLRRLTVLWFRFIHYASKLNYTIEKETLNWLSINSYRLNSLKLFETYFFKPLISEKILKLL</sequence>
<dbReference type="PANTHER" id="PTHR47545">
    <property type="entry name" value="MULTIFUNCTIONAL CCA PROTEIN"/>
    <property type="match status" value="1"/>
</dbReference>
<dbReference type="EMBL" id="RCYZ01000003">
    <property type="protein sequence ID" value="TPG66741.1"/>
    <property type="molecule type" value="Genomic_DNA"/>
</dbReference>
<accession>A0A502GXK6</accession>